<proteinExistence type="predicted"/>
<gene>
    <name evidence="4" type="primary">mglA</name>
    <name evidence="4" type="ORF">NCTC10113_01228</name>
</gene>
<dbReference type="InterPro" id="IPR050107">
    <property type="entry name" value="ABC_carbohydrate_import_ATPase"/>
</dbReference>
<protein>
    <submittedName>
        <fullName evidence="4">Simple sugar ABC transporter ATP-binding protein,P59-like protein</fullName>
        <ecNumber evidence="4">3.6.3.17</ecNumber>
    </submittedName>
</protein>
<organism evidence="4">
    <name type="scientific">Metamycoplasma salivarium</name>
    <name type="common">Mycoplasma salivarium</name>
    <dbReference type="NCBI Taxonomy" id="2124"/>
    <lineage>
        <taxon>Bacteria</taxon>
        <taxon>Bacillati</taxon>
        <taxon>Mycoplasmatota</taxon>
        <taxon>Mycoplasmoidales</taxon>
        <taxon>Metamycoplasmataceae</taxon>
        <taxon>Metamycoplasma</taxon>
    </lineage>
</organism>
<evidence type="ECO:0000256" key="1">
    <source>
        <dbReference type="ARBA" id="ARBA00022741"/>
    </source>
</evidence>
<evidence type="ECO:0000313" key="4">
    <source>
        <dbReference type="EMBL" id="VEU56324.1"/>
    </source>
</evidence>
<keyword evidence="2 4" id="KW-0067">ATP-binding</keyword>
<sequence length="516" mass="57422">MNAIEFVNVTKQFPGIKANDDISFAIKKGSIHALIGENGAGKSTLMSVLFGLYEPDAGEILVNNNRVFFKGPNDANALGIGMVHQHFKLVDVYTNLENIILGAEWTHNGIILDKNIAIKKIKALQNVYDLHFDLNQKSGDATVSTQQKVEIMKMLFRDNEILVFDEPTAVLTDEEIQGLLKSFNIFKNAGKTIIFISHKLKEVEQVADYATVLRQGKVVGNFDMKNVKLSQIVEAMVGSSVKNIVNTLACERKDVIFKLNNISTHKLRKNLHDVSFKIHAGEIFAIAGVEGNGQNELEEICSGMVKPANGEIKLNLKDKDGNFVSYNITKTNVYKRSKMKMSYIPADRHHHGLILDYSVADNAILRRLWDKEFQFLSIIKNKNKFAFTQKIIDKYDVRGARKGTTLARSMSGGNQQKFIVGREIETVHDFIIVVQPTRGLDVGAINNIHSEILKEKAAGKAILLISYELDEVIALADTIAVINNGYIVTTKDAKQISRVEIGSYMSSSTYETKGGV</sequence>
<name>A0A448ZYL6_METSV</name>
<dbReference type="InterPro" id="IPR017871">
    <property type="entry name" value="ABC_transporter-like_CS"/>
</dbReference>
<dbReference type="EC" id="3.6.3.17" evidence="4"/>
<dbReference type="EMBL" id="LR214939">
    <property type="protein sequence ID" value="VEU56324.1"/>
    <property type="molecule type" value="Genomic_DNA"/>
</dbReference>
<geneLocation type="plasmid" evidence="4">
    <name>2</name>
</geneLocation>
<dbReference type="AlphaFoldDB" id="A0A448ZYL6"/>
<feature type="domain" description="ABC transporter" evidence="3">
    <location>
        <begin position="250"/>
        <end position="509"/>
    </location>
</feature>
<dbReference type="GO" id="GO:0005524">
    <property type="term" value="F:ATP binding"/>
    <property type="evidence" value="ECO:0007669"/>
    <property type="project" value="UniProtKB-KW"/>
</dbReference>
<keyword evidence="1" id="KW-0547">Nucleotide-binding</keyword>
<accession>A0A448ZYL6</accession>
<keyword evidence="4" id="KW-0378">Hydrolase</keyword>
<dbReference type="PANTHER" id="PTHR43790:SF4">
    <property type="entry name" value="GUANOSINE IMPORT ATP-BINDING PROTEIN NUPO"/>
    <property type="match status" value="1"/>
</dbReference>
<dbReference type="RefSeq" id="WP_129619874.1">
    <property type="nucleotide sequence ID" value="NZ_LR214938.2"/>
</dbReference>
<dbReference type="SMART" id="SM00382">
    <property type="entry name" value="AAA"/>
    <property type="match status" value="1"/>
</dbReference>
<dbReference type="InterPro" id="IPR003593">
    <property type="entry name" value="AAA+_ATPase"/>
</dbReference>
<dbReference type="Gene3D" id="3.40.50.300">
    <property type="entry name" value="P-loop containing nucleotide triphosphate hydrolases"/>
    <property type="match status" value="2"/>
</dbReference>
<evidence type="ECO:0000256" key="2">
    <source>
        <dbReference type="ARBA" id="ARBA00022840"/>
    </source>
</evidence>
<dbReference type="PROSITE" id="PS50893">
    <property type="entry name" value="ABC_TRANSPORTER_2"/>
    <property type="match status" value="2"/>
</dbReference>
<keyword evidence="4" id="KW-0614">Plasmid</keyword>
<dbReference type="PANTHER" id="PTHR43790">
    <property type="entry name" value="CARBOHYDRATE TRANSPORT ATP-BINDING PROTEIN MG119-RELATED"/>
    <property type="match status" value="1"/>
</dbReference>
<dbReference type="PROSITE" id="PS00211">
    <property type="entry name" value="ABC_TRANSPORTER_1"/>
    <property type="match status" value="1"/>
</dbReference>
<dbReference type="SUPFAM" id="SSF52540">
    <property type="entry name" value="P-loop containing nucleoside triphosphate hydrolases"/>
    <property type="match status" value="2"/>
</dbReference>
<dbReference type="CDD" id="cd03215">
    <property type="entry name" value="ABC_Carb_Monos_II"/>
    <property type="match status" value="1"/>
</dbReference>
<dbReference type="Pfam" id="PF00005">
    <property type="entry name" value="ABC_tran"/>
    <property type="match status" value="2"/>
</dbReference>
<feature type="domain" description="ABC transporter" evidence="3">
    <location>
        <begin position="4"/>
        <end position="240"/>
    </location>
</feature>
<dbReference type="InterPro" id="IPR027417">
    <property type="entry name" value="P-loop_NTPase"/>
</dbReference>
<dbReference type="InterPro" id="IPR003439">
    <property type="entry name" value="ABC_transporter-like_ATP-bd"/>
</dbReference>
<dbReference type="CDD" id="cd03216">
    <property type="entry name" value="ABC_Carb_Monos_I"/>
    <property type="match status" value="1"/>
</dbReference>
<evidence type="ECO:0000259" key="3">
    <source>
        <dbReference type="PROSITE" id="PS50893"/>
    </source>
</evidence>
<reference evidence="4" key="1">
    <citation type="submission" date="2019-01" db="EMBL/GenBank/DDBJ databases">
        <authorList>
            <consortium name="Pathogen Informatics"/>
        </authorList>
    </citation>
    <scope>NUCLEOTIDE SEQUENCE [LARGE SCALE GENOMIC DNA]</scope>
    <source>
        <strain evidence="4">NCTC10113</strain>
    </source>
</reference>
<dbReference type="GO" id="GO:0016887">
    <property type="term" value="F:ATP hydrolysis activity"/>
    <property type="evidence" value="ECO:0007669"/>
    <property type="project" value="InterPro"/>
</dbReference>